<dbReference type="GO" id="GO:0003677">
    <property type="term" value="F:DNA binding"/>
    <property type="evidence" value="ECO:0007669"/>
    <property type="project" value="UniProtKB-KW"/>
</dbReference>
<dbReference type="GO" id="GO:0005634">
    <property type="term" value="C:nucleus"/>
    <property type="evidence" value="ECO:0007669"/>
    <property type="project" value="UniProtKB-SubCell"/>
</dbReference>
<dbReference type="AlphaFoldDB" id="A0A0N4U168"/>
<accession>A0A0N4U168</accession>
<dbReference type="InterPro" id="IPR009057">
    <property type="entry name" value="Homeodomain-like_sf"/>
</dbReference>
<dbReference type="Proteomes" id="UP000038040">
    <property type="component" value="Unplaced"/>
</dbReference>
<evidence type="ECO:0000313" key="5">
    <source>
        <dbReference type="Proteomes" id="UP000038040"/>
    </source>
</evidence>
<dbReference type="WBParaSite" id="DME_0000033201-mRNA-1">
    <property type="protein sequence ID" value="DME_0000033201-mRNA-1"/>
    <property type="gene ID" value="DME_0000033201"/>
</dbReference>
<comment type="subcellular location">
    <subcellularLocation>
        <location evidence="1">Nucleus</location>
    </subcellularLocation>
</comment>
<dbReference type="OrthoDB" id="6502958at2759"/>
<keyword evidence="2" id="KW-0238">DNA-binding</keyword>
<evidence type="ECO:0000313" key="6">
    <source>
        <dbReference type="Proteomes" id="UP000274756"/>
    </source>
</evidence>
<dbReference type="SUPFAM" id="SSF46689">
    <property type="entry name" value="Homeodomain-like"/>
    <property type="match status" value="1"/>
</dbReference>
<dbReference type="Proteomes" id="UP000274756">
    <property type="component" value="Unassembled WGS sequence"/>
</dbReference>
<sequence>MFNHLVVENMSFMGKLALAIDEVFSLRSHIELQYVASAKSTKSLPLTWQTLKDKANSIWAEICDHDPDLKNRNFVANMGWIARFIKRNNIQLVTLPNAPPASSPIGISRQPLGLAESSLQPKSSQSSKCDCTKEHFKISHSSFMDGKSSSCDFYLKLGPALSFSAKISPISGKNVQSPFHCTEDCIAQNRNVDPQSSFPNNSSDSQNSVESKCKVLEQCQPSASKSRRKNFIPRKLVFDTSTLANPCDDLTDVDIYTGINDSLMIMP</sequence>
<dbReference type="EMBL" id="UYYG01001150">
    <property type="protein sequence ID" value="VDN54719.1"/>
    <property type="molecule type" value="Genomic_DNA"/>
</dbReference>
<feature type="domain" description="HTH CENPB-type" evidence="3">
    <location>
        <begin position="40"/>
        <end position="92"/>
    </location>
</feature>
<organism evidence="5 7">
    <name type="scientific">Dracunculus medinensis</name>
    <name type="common">Guinea worm</name>
    <dbReference type="NCBI Taxonomy" id="318479"/>
    <lineage>
        <taxon>Eukaryota</taxon>
        <taxon>Metazoa</taxon>
        <taxon>Ecdysozoa</taxon>
        <taxon>Nematoda</taxon>
        <taxon>Chromadorea</taxon>
        <taxon>Rhabditida</taxon>
        <taxon>Spirurina</taxon>
        <taxon>Dracunculoidea</taxon>
        <taxon>Dracunculidae</taxon>
        <taxon>Dracunculus</taxon>
    </lineage>
</organism>
<evidence type="ECO:0000313" key="7">
    <source>
        <dbReference type="WBParaSite" id="DME_0000033201-mRNA-1"/>
    </source>
</evidence>
<protein>
    <submittedName>
        <fullName evidence="7">HTH CENPB-type domain-containing protein</fullName>
    </submittedName>
</protein>
<dbReference type="Gene3D" id="1.10.10.60">
    <property type="entry name" value="Homeodomain-like"/>
    <property type="match status" value="1"/>
</dbReference>
<name>A0A0N4U168_DRAME</name>
<reference evidence="4 6" key="2">
    <citation type="submission" date="2018-11" db="EMBL/GenBank/DDBJ databases">
        <authorList>
            <consortium name="Pathogen Informatics"/>
        </authorList>
    </citation>
    <scope>NUCLEOTIDE SEQUENCE [LARGE SCALE GENOMIC DNA]</scope>
</reference>
<dbReference type="InterPro" id="IPR006600">
    <property type="entry name" value="HTH_CenpB_DNA-bd_dom"/>
</dbReference>
<evidence type="ECO:0000256" key="2">
    <source>
        <dbReference type="ARBA" id="ARBA00023125"/>
    </source>
</evidence>
<gene>
    <name evidence="4" type="ORF">DME_LOCUS4692</name>
</gene>
<dbReference type="Pfam" id="PF03221">
    <property type="entry name" value="HTH_Tnp_Tc5"/>
    <property type="match status" value="1"/>
</dbReference>
<evidence type="ECO:0000313" key="4">
    <source>
        <dbReference type="EMBL" id="VDN54719.1"/>
    </source>
</evidence>
<evidence type="ECO:0000259" key="3">
    <source>
        <dbReference type="Pfam" id="PF03221"/>
    </source>
</evidence>
<keyword evidence="6" id="KW-1185">Reference proteome</keyword>
<proteinExistence type="predicted"/>
<reference evidence="7" key="1">
    <citation type="submission" date="2017-02" db="UniProtKB">
        <authorList>
            <consortium name="WormBaseParasite"/>
        </authorList>
    </citation>
    <scope>IDENTIFICATION</scope>
</reference>
<evidence type="ECO:0000256" key="1">
    <source>
        <dbReference type="ARBA" id="ARBA00004123"/>
    </source>
</evidence>